<dbReference type="InterPro" id="IPR029068">
    <property type="entry name" value="Glyas_Bleomycin-R_OHBP_Dase"/>
</dbReference>
<sequence length="133" mass="14206">MDDTTMEGGNPSIMSHVSIGTNRFAEATAFYDSALAVLGARRVLDLPTVVAYGRAFPEFWVHPPHNGEEASVGNGTHFAFLADSQKQVDAFYSAALAAGATPEGEPGPRPAYGEAYYGCFVRDPDGHKVEAMH</sequence>
<keyword evidence="3" id="KW-1185">Reference proteome</keyword>
<dbReference type="RefSeq" id="WP_265722180.1">
    <property type="nucleotide sequence ID" value="NZ_JAPIVK010000019.1"/>
</dbReference>
<dbReference type="Gene3D" id="3.10.180.10">
    <property type="entry name" value="2,3-Dihydroxybiphenyl 1,2-Dioxygenase, domain 1"/>
    <property type="match status" value="1"/>
</dbReference>
<evidence type="ECO:0000313" key="2">
    <source>
        <dbReference type="EMBL" id="MFD2311249.1"/>
    </source>
</evidence>
<accession>A0ABW5EIH7</accession>
<gene>
    <name evidence="2" type="ORF">ACFSKX_12560</name>
</gene>
<dbReference type="Proteomes" id="UP001597425">
    <property type="component" value="Unassembled WGS sequence"/>
</dbReference>
<dbReference type="Pfam" id="PF00903">
    <property type="entry name" value="Glyoxalase"/>
    <property type="match status" value="1"/>
</dbReference>
<protein>
    <submittedName>
        <fullName evidence="2">VOC family protein</fullName>
    </submittedName>
</protein>
<reference evidence="3" key="1">
    <citation type="journal article" date="2019" name="Int. J. Syst. Evol. Microbiol.">
        <title>The Global Catalogue of Microorganisms (GCM) 10K type strain sequencing project: providing services to taxonomists for standard genome sequencing and annotation.</title>
        <authorList>
            <consortium name="The Broad Institute Genomics Platform"/>
            <consortium name="The Broad Institute Genome Sequencing Center for Infectious Disease"/>
            <person name="Wu L."/>
            <person name="Ma J."/>
        </authorList>
    </citation>
    <scope>NUCLEOTIDE SEQUENCE [LARGE SCALE GENOMIC DNA]</scope>
    <source>
        <strain evidence="3">KCTC 12848</strain>
    </source>
</reference>
<dbReference type="PANTHER" id="PTHR35006:SF4">
    <property type="entry name" value="BLR7706 PROTEIN"/>
    <property type="match status" value="1"/>
</dbReference>
<organism evidence="2 3">
    <name type="scientific">Microbulbifer halophilus</name>
    <dbReference type="NCBI Taxonomy" id="453963"/>
    <lineage>
        <taxon>Bacteria</taxon>
        <taxon>Pseudomonadati</taxon>
        <taxon>Pseudomonadota</taxon>
        <taxon>Gammaproteobacteria</taxon>
        <taxon>Cellvibrionales</taxon>
        <taxon>Microbulbiferaceae</taxon>
        <taxon>Microbulbifer</taxon>
    </lineage>
</organism>
<dbReference type="SUPFAM" id="SSF54593">
    <property type="entry name" value="Glyoxalase/Bleomycin resistance protein/Dihydroxybiphenyl dioxygenase"/>
    <property type="match status" value="1"/>
</dbReference>
<dbReference type="InterPro" id="IPR004360">
    <property type="entry name" value="Glyas_Fos-R_dOase_dom"/>
</dbReference>
<comment type="caution">
    <text evidence="2">The sequence shown here is derived from an EMBL/GenBank/DDBJ whole genome shotgun (WGS) entry which is preliminary data.</text>
</comment>
<name>A0ABW5EIH7_9GAMM</name>
<feature type="domain" description="VOC" evidence="1">
    <location>
        <begin position="13"/>
        <end position="133"/>
    </location>
</feature>
<dbReference type="PANTHER" id="PTHR35006">
    <property type="entry name" value="GLYOXALASE FAMILY PROTEIN (AFU_ORTHOLOGUE AFUA_5G14830)"/>
    <property type="match status" value="1"/>
</dbReference>
<dbReference type="CDD" id="cd07262">
    <property type="entry name" value="VOC_like"/>
    <property type="match status" value="1"/>
</dbReference>
<dbReference type="PROSITE" id="PS51819">
    <property type="entry name" value="VOC"/>
    <property type="match status" value="1"/>
</dbReference>
<dbReference type="InterPro" id="IPR037523">
    <property type="entry name" value="VOC_core"/>
</dbReference>
<evidence type="ECO:0000313" key="3">
    <source>
        <dbReference type="Proteomes" id="UP001597425"/>
    </source>
</evidence>
<dbReference type="EMBL" id="JBHUJD010000015">
    <property type="protein sequence ID" value="MFD2311249.1"/>
    <property type="molecule type" value="Genomic_DNA"/>
</dbReference>
<evidence type="ECO:0000259" key="1">
    <source>
        <dbReference type="PROSITE" id="PS51819"/>
    </source>
</evidence>
<proteinExistence type="predicted"/>